<dbReference type="Pfam" id="PF01042">
    <property type="entry name" value="Ribonuc_L-PSP"/>
    <property type="match status" value="1"/>
</dbReference>
<dbReference type="SUPFAM" id="SSF55298">
    <property type="entry name" value="YjgF-like"/>
    <property type="match status" value="1"/>
</dbReference>
<comment type="caution">
    <text evidence="1">The sequence shown here is derived from an EMBL/GenBank/DDBJ whole genome shotgun (WGS) entry which is preliminary data.</text>
</comment>
<gene>
    <name evidence="1" type="ORF">EKH79_10795</name>
</gene>
<evidence type="ECO:0000313" key="2">
    <source>
        <dbReference type="Proteomes" id="UP000267077"/>
    </source>
</evidence>
<dbReference type="OrthoDB" id="9803101at2"/>
<dbReference type="Gene3D" id="3.30.1330.40">
    <property type="entry name" value="RutC-like"/>
    <property type="match status" value="1"/>
</dbReference>
<dbReference type="RefSeq" id="WP_126673788.1">
    <property type="nucleotide sequence ID" value="NZ_RYZR01000005.1"/>
</dbReference>
<dbReference type="AlphaFoldDB" id="A0A432LUM3"/>
<dbReference type="PANTHER" id="PTHR11803">
    <property type="entry name" value="2-IMINOBUTANOATE/2-IMINOPROPANOATE DEAMINASE RIDA"/>
    <property type="match status" value="1"/>
</dbReference>
<name>A0A432LUM3_9GAMM</name>
<keyword evidence="2" id="KW-1185">Reference proteome</keyword>
<evidence type="ECO:0000313" key="1">
    <source>
        <dbReference type="EMBL" id="RUL64508.1"/>
    </source>
</evidence>
<sequence length="131" mass="14008">MDTIERIQPSSLFTIPGIKAAARVGNLLFVSGQVPLGPTGELVGIGDFRMQAEQVFSNLGAALKAGDSGFDRIIKLTSFFTDIGRDLPAFREVRDRHIASEHATASSAIQVAQLFHPAAWLEVEAVALCGN</sequence>
<organism evidence="1 2">
    <name type="scientific">Dyella dinghuensis</name>
    <dbReference type="NCBI Taxonomy" id="1920169"/>
    <lineage>
        <taxon>Bacteria</taxon>
        <taxon>Pseudomonadati</taxon>
        <taxon>Pseudomonadota</taxon>
        <taxon>Gammaproteobacteria</taxon>
        <taxon>Lysobacterales</taxon>
        <taxon>Rhodanobacteraceae</taxon>
        <taxon>Dyella</taxon>
    </lineage>
</organism>
<dbReference type="Proteomes" id="UP000267077">
    <property type="component" value="Unassembled WGS sequence"/>
</dbReference>
<accession>A0A432LUM3</accession>
<dbReference type="InterPro" id="IPR006175">
    <property type="entry name" value="YjgF/YER057c/UK114"/>
</dbReference>
<dbReference type="CDD" id="cd00448">
    <property type="entry name" value="YjgF_YER057c_UK114_family"/>
    <property type="match status" value="1"/>
</dbReference>
<dbReference type="EMBL" id="RYZR01000005">
    <property type="protein sequence ID" value="RUL64508.1"/>
    <property type="molecule type" value="Genomic_DNA"/>
</dbReference>
<proteinExistence type="predicted"/>
<dbReference type="PANTHER" id="PTHR11803:SF39">
    <property type="entry name" value="2-IMINOBUTANOATE_2-IMINOPROPANOATE DEAMINASE"/>
    <property type="match status" value="1"/>
</dbReference>
<protein>
    <submittedName>
        <fullName evidence="1">RidA family protein</fullName>
    </submittedName>
</protein>
<dbReference type="InterPro" id="IPR035959">
    <property type="entry name" value="RutC-like_sf"/>
</dbReference>
<dbReference type="GO" id="GO:0019239">
    <property type="term" value="F:deaminase activity"/>
    <property type="evidence" value="ECO:0007669"/>
    <property type="project" value="TreeGrafter"/>
</dbReference>
<dbReference type="GO" id="GO:0005829">
    <property type="term" value="C:cytosol"/>
    <property type="evidence" value="ECO:0007669"/>
    <property type="project" value="TreeGrafter"/>
</dbReference>
<reference evidence="1 2" key="1">
    <citation type="submission" date="2018-12" db="EMBL/GenBank/DDBJ databases">
        <title>Dyella dinghuensis sp. nov. DHOA06 and Dyella choica sp. nov. 4M-K27, isolated from forest soil.</title>
        <authorList>
            <person name="Qiu L.-H."/>
            <person name="Gao Z.-H."/>
        </authorList>
    </citation>
    <scope>NUCLEOTIDE SEQUENCE [LARGE SCALE GENOMIC DNA]</scope>
    <source>
        <strain evidence="1 2">DHOA06</strain>
    </source>
</reference>